<reference evidence="3" key="2">
    <citation type="journal article" date="2023" name="Science">
        <title>Genomic signatures of disease resistance in endangered staghorn corals.</title>
        <authorList>
            <person name="Vollmer S.V."/>
            <person name="Selwyn J.D."/>
            <person name="Despard B.A."/>
            <person name="Roesel C.L."/>
        </authorList>
    </citation>
    <scope>NUCLEOTIDE SEQUENCE</scope>
    <source>
        <strain evidence="3">K2</strain>
    </source>
</reference>
<evidence type="ECO:0000313" key="3">
    <source>
        <dbReference type="EMBL" id="KAK2561240.1"/>
    </source>
</evidence>
<evidence type="ECO:0000313" key="4">
    <source>
        <dbReference type="Proteomes" id="UP001249851"/>
    </source>
</evidence>
<dbReference type="AlphaFoldDB" id="A0AAD9QH94"/>
<name>A0AAD9QH94_ACRCE</name>
<dbReference type="EMBL" id="JARQWQ010000033">
    <property type="protein sequence ID" value="KAK2561240.1"/>
    <property type="molecule type" value="Genomic_DNA"/>
</dbReference>
<keyword evidence="2" id="KW-0732">Signal</keyword>
<comment type="caution">
    <text evidence="3">The sequence shown here is derived from an EMBL/GenBank/DDBJ whole genome shotgun (WGS) entry which is preliminary data.</text>
</comment>
<feature type="region of interest" description="Disordered" evidence="1">
    <location>
        <begin position="175"/>
        <end position="251"/>
    </location>
</feature>
<evidence type="ECO:0000256" key="1">
    <source>
        <dbReference type="SAM" id="MobiDB-lite"/>
    </source>
</evidence>
<organism evidence="3 4">
    <name type="scientific">Acropora cervicornis</name>
    <name type="common">Staghorn coral</name>
    <dbReference type="NCBI Taxonomy" id="6130"/>
    <lineage>
        <taxon>Eukaryota</taxon>
        <taxon>Metazoa</taxon>
        <taxon>Cnidaria</taxon>
        <taxon>Anthozoa</taxon>
        <taxon>Hexacorallia</taxon>
        <taxon>Scleractinia</taxon>
        <taxon>Astrocoeniina</taxon>
        <taxon>Acroporidae</taxon>
        <taxon>Acropora</taxon>
    </lineage>
</organism>
<feature type="chain" id="PRO_5042134206" evidence="2">
    <location>
        <begin position="20"/>
        <end position="343"/>
    </location>
</feature>
<gene>
    <name evidence="3" type="ORF">P5673_015712</name>
</gene>
<sequence length="343" mass="38896">MDAFVFCILMGLCLSMGKGRPLTYREDAGKRDFYRGLFTKEESKDGRGGLNVYDYGQVEAQQEHYSKTGSDVKDVDNFRVEGKESESNNNGGSWQLDKNFEDKDANFVEGHRGQDLLEDETERVQKAEDEPGKEFEETIETMIRKKTGARSEEDFEGNIAGLLKRDSALLITIEGRDTRNGAEDELEGDKEITNKSTGEDTDDVEDVIEDGFAKGLESEADDQHTGPLKEILEDEGGANPEGDRDELSRKTKVGRKYKIRIAKGKVHSSIARDRFSGKMDKYRKHLEKYDEKEASDGNSVNVKMEDKIRTAVEDSWPQQWHHYPTPLPRPGRKREPSLFPPKS</sequence>
<reference evidence="3" key="1">
    <citation type="journal article" date="2023" name="G3 (Bethesda)">
        <title>Whole genome assembly and annotation of the endangered Caribbean coral Acropora cervicornis.</title>
        <authorList>
            <person name="Selwyn J.D."/>
            <person name="Vollmer S.V."/>
        </authorList>
    </citation>
    <scope>NUCLEOTIDE SEQUENCE</scope>
    <source>
        <strain evidence="3">K2</strain>
    </source>
</reference>
<evidence type="ECO:0000256" key="2">
    <source>
        <dbReference type="SAM" id="SignalP"/>
    </source>
</evidence>
<accession>A0AAD9QH94</accession>
<feature type="region of interest" description="Disordered" evidence="1">
    <location>
        <begin position="313"/>
        <end position="343"/>
    </location>
</feature>
<feature type="compositionally biased region" description="Acidic residues" evidence="1">
    <location>
        <begin position="199"/>
        <end position="209"/>
    </location>
</feature>
<proteinExistence type="predicted"/>
<dbReference type="Proteomes" id="UP001249851">
    <property type="component" value="Unassembled WGS sequence"/>
</dbReference>
<feature type="signal peptide" evidence="2">
    <location>
        <begin position="1"/>
        <end position="19"/>
    </location>
</feature>
<keyword evidence="4" id="KW-1185">Reference proteome</keyword>
<protein>
    <submittedName>
        <fullName evidence="3">Uncharacterized protein</fullName>
    </submittedName>
</protein>